<dbReference type="SUPFAM" id="SSF88946">
    <property type="entry name" value="Sigma2 domain of RNA polymerase sigma factors"/>
    <property type="match status" value="1"/>
</dbReference>
<evidence type="ECO:0000259" key="6">
    <source>
        <dbReference type="Pfam" id="PF04545"/>
    </source>
</evidence>
<dbReference type="Pfam" id="PF04545">
    <property type="entry name" value="Sigma70_r4"/>
    <property type="match status" value="1"/>
</dbReference>
<dbReference type="Pfam" id="PF04542">
    <property type="entry name" value="Sigma70_r2"/>
    <property type="match status" value="1"/>
</dbReference>
<dbReference type="InterPro" id="IPR007627">
    <property type="entry name" value="RNA_pol_sigma70_r2"/>
</dbReference>
<dbReference type="GO" id="GO:0003677">
    <property type="term" value="F:DNA binding"/>
    <property type="evidence" value="ECO:0007669"/>
    <property type="project" value="UniProtKB-KW"/>
</dbReference>
<evidence type="ECO:0000256" key="4">
    <source>
        <dbReference type="ARBA" id="ARBA00023163"/>
    </source>
</evidence>
<keyword evidence="7" id="KW-0966">Cell projection</keyword>
<dbReference type="AlphaFoldDB" id="A0A6J4N3U0"/>
<dbReference type="Gene3D" id="1.10.1740.10">
    <property type="match status" value="1"/>
</dbReference>
<accession>A0A6J4N3U0</accession>
<dbReference type="PANTHER" id="PTHR30385">
    <property type="entry name" value="SIGMA FACTOR F FLAGELLAR"/>
    <property type="match status" value="1"/>
</dbReference>
<keyword evidence="4" id="KW-0804">Transcription</keyword>
<dbReference type="InterPro" id="IPR013324">
    <property type="entry name" value="RNA_pol_sigma_r3/r4-like"/>
</dbReference>
<reference evidence="7" key="1">
    <citation type="submission" date="2020-02" db="EMBL/GenBank/DDBJ databases">
        <authorList>
            <person name="Meier V. D."/>
        </authorList>
    </citation>
    <scope>NUCLEOTIDE SEQUENCE</scope>
    <source>
        <strain evidence="7">AVDCRST_MAG06</strain>
    </source>
</reference>
<dbReference type="EMBL" id="CADCUP010000022">
    <property type="protein sequence ID" value="CAA9373492.1"/>
    <property type="molecule type" value="Genomic_DNA"/>
</dbReference>
<evidence type="ECO:0000256" key="2">
    <source>
        <dbReference type="ARBA" id="ARBA00023082"/>
    </source>
</evidence>
<name>A0A6J4N3U0_9ACTN</name>
<dbReference type="NCBIfam" id="TIGR02937">
    <property type="entry name" value="sigma70-ECF"/>
    <property type="match status" value="1"/>
</dbReference>
<organism evidence="7">
    <name type="scientific">uncultured Nocardioides sp</name>
    <dbReference type="NCBI Taxonomy" id="198441"/>
    <lineage>
        <taxon>Bacteria</taxon>
        <taxon>Bacillati</taxon>
        <taxon>Actinomycetota</taxon>
        <taxon>Actinomycetes</taxon>
        <taxon>Propionibacteriales</taxon>
        <taxon>Nocardioidaceae</taxon>
        <taxon>Nocardioides</taxon>
        <taxon>environmental samples</taxon>
    </lineage>
</organism>
<keyword evidence="1" id="KW-0805">Transcription regulation</keyword>
<dbReference type="Gene3D" id="1.20.140.160">
    <property type="match status" value="1"/>
</dbReference>
<keyword evidence="3" id="KW-0238">DNA-binding</keyword>
<protein>
    <submittedName>
        <fullName evidence="7">RNA polymerase sigma factor for flagellar operon</fullName>
    </submittedName>
</protein>
<feature type="domain" description="RNA polymerase sigma-70 region 4" evidence="6">
    <location>
        <begin position="185"/>
        <end position="233"/>
    </location>
</feature>
<evidence type="ECO:0000259" key="5">
    <source>
        <dbReference type="Pfam" id="PF04542"/>
    </source>
</evidence>
<keyword evidence="2" id="KW-0731">Sigma factor</keyword>
<evidence type="ECO:0000256" key="1">
    <source>
        <dbReference type="ARBA" id="ARBA00023015"/>
    </source>
</evidence>
<dbReference type="GO" id="GO:0006352">
    <property type="term" value="P:DNA-templated transcription initiation"/>
    <property type="evidence" value="ECO:0007669"/>
    <property type="project" value="InterPro"/>
</dbReference>
<dbReference type="InterPro" id="IPR014284">
    <property type="entry name" value="RNA_pol_sigma-70_dom"/>
</dbReference>
<dbReference type="InterPro" id="IPR013325">
    <property type="entry name" value="RNA_pol_sigma_r2"/>
</dbReference>
<keyword evidence="7" id="KW-0969">Cilium</keyword>
<gene>
    <name evidence="7" type="ORF">AVDCRST_MAG06-265</name>
</gene>
<dbReference type="InterPro" id="IPR007630">
    <property type="entry name" value="RNA_pol_sigma70_r4"/>
</dbReference>
<proteinExistence type="predicted"/>
<dbReference type="GO" id="GO:0016987">
    <property type="term" value="F:sigma factor activity"/>
    <property type="evidence" value="ECO:0007669"/>
    <property type="project" value="UniProtKB-KW"/>
</dbReference>
<dbReference type="PANTHER" id="PTHR30385:SF7">
    <property type="entry name" value="RNA POLYMERASE SIGMA FACTOR FLIA"/>
    <property type="match status" value="1"/>
</dbReference>
<dbReference type="InterPro" id="IPR000943">
    <property type="entry name" value="RNA_pol_sigma70"/>
</dbReference>
<dbReference type="PIRSF" id="PIRSF000770">
    <property type="entry name" value="RNA_pol_sigma-SigE/K"/>
    <property type="match status" value="1"/>
</dbReference>
<evidence type="ECO:0000313" key="7">
    <source>
        <dbReference type="EMBL" id="CAA9373492.1"/>
    </source>
</evidence>
<dbReference type="RefSeq" id="WP_295656325.1">
    <property type="nucleotide sequence ID" value="NZ_CADCUP010000022.1"/>
</dbReference>
<keyword evidence="7" id="KW-0282">Flagellum</keyword>
<sequence>MSDTKTTQPSPSPALSTDELITANMAVVGHIVRETMGRLPSYVDRDDLTSAGLAALVTAARSFDAERGVPFARYAATRIRGAVLDELRGIDWASRTVRRRARELDATRSTLAASLGRPATAEEVATATGLTAREIAANEDDIARAQVLSLQASEDSSLEDLIPGHGPSPESLYEHRERLTYMMGAVAELPERLRVVVEGYFLAERPMAEIAAGLGVSESRVSQLRAEALVLLRDGMNAGLEPELVAPSERPGGCVDRRRHAYFDAVASRHAVASGRRGLPATLDATA</sequence>
<evidence type="ECO:0000256" key="3">
    <source>
        <dbReference type="ARBA" id="ARBA00023125"/>
    </source>
</evidence>
<feature type="domain" description="RNA polymerase sigma-70 region 2" evidence="5">
    <location>
        <begin position="32"/>
        <end position="92"/>
    </location>
</feature>
<dbReference type="CDD" id="cd06171">
    <property type="entry name" value="Sigma70_r4"/>
    <property type="match status" value="1"/>
</dbReference>
<dbReference type="SUPFAM" id="SSF88659">
    <property type="entry name" value="Sigma3 and sigma4 domains of RNA polymerase sigma factors"/>
    <property type="match status" value="2"/>
</dbReference>